<reference evidence="2 3" key="1">
    <citation type="submission" date="2024-05" db="EMBL/GenBank/DDBJ databases">
        <authorList>
            <person name="Wallberg A."/>
        </authorList>
    </citation>
    <scope>NUCLEOTIDE SEQUENCE [LARGE SCALE GENOMIC DNA]</scope>
</reference>
<feature type="transmembrane region" description="Helical" evidence="1">
    <location>
        <begin position="56"/>
        <end position="74"/>
    </location>
</feature>
<feature type="non-terminal residue" evidence="2">
    <location>
        <position position="138"/>
    </location>
</feature>
<keyword evidence="1" id="KW-0472">Membrane</keyword>
<name>A0AAV2Q2Z8_MEGNR</name>
<evidence type="ECO:0000256" key="1">
    <source>
        <dbReference type="SAM" id="Phobius"/>
    </source>
</evidence>
<comment type="caution">
    <text evidence="2">The sequence shown here is derived from an EMBL/GenBank/DDBJ whole genome shotgun (WGS) entry which is preliminary data.</text>
</comment>
<keyword evidence="3" id="KW-1185">Reference proteome</keyword>
<proteinExistence type="predicted"/>
<feature type="transmembrane region" description="Helical" evidence="1">
    <location>
        <begin position="116"/>
        <end position="137"/>
    </location>
</feature>
<accession>A0AAV2Q2Z8</accession>
<protein>
    <submittedName>
        <fullName evidence="2">Uncharacterized protein</fullName>
    </submittedName>
</protein>
<dbReference type="PROSITE" id="PS51257">
    <property type="entry name" value="PROKAR_LIPOPROTEIN"/>
    <property type="match status" value="1"/>
</dbReference>
<dbReference type="Proteomes" id="UP001497623">
    <property type="component" value="Unassembled WGS sequence"/>
</dbReference>
<sequence length="138" mass="15812">MWEAVIKSMVPCLAIHISTACYKTDCSHPKGLGSFPSVHGFINIITNFLELYDLDIPYFIFRWILLPLSIIVAYNKIFQTIKTDQPPTEPGEVQLLTLRPDLPPTEPCEVQSFIGVYYVFYCILLQIIIPITLNGWYI</sequence>
<organism evidence="2 3">
    <name type="scientific">Meganyctiphanes norvegica</name>
    <name type="common">Northern krill</name>
    <name type="synonym">Thysanopoda norvegica</name>
    <dbReference type="NCBI Taxonomy" id="48144"/>
    <lineage>
        <taxon>Eukaryota</taxon>
        <taxon>Metazoa</taxon>
        <taxon>Ecdysozoa</taxon>
        <taxon>Arthropoda</taxon>
        <taxon>Crustacea</taxon>
        <taxon>Multicrustacea</taxon>
        <taxon>Malacostraca</taxon>
        <taxon>Eumalacostraca</taxon>
        <taxon>Eucarida</taxon>
        <taxon>Euphausiacea</taxon>
        <taxon>Euphausiidae</taxon>
        <taxon>Meganyctiphanes</taxon>
    </lineage>
</organism>
<evidence type="ECO:0000313" key="3">
    <source>
        <dbReference type="Proteomes" id="UP001497623"/>
    </source>
</evidence>
<evidence type="ECO:0000313" key="2">
    <source>
        <dbReference type="EMBL" id="CAL4067914.1"/>
    </source>
</evidence>
<dbReference type="EMBL" id="CAXKWB010002874">
    <property type="protein sequence ID" value="CAL4067914.1"/>
    <property type="molecule type" value="Genomic_DNA"/>
</dbReference>
<dbReference type="AlphaFoldDB" id="A0AAV2Q2Z8"/>
<keyword evidence="1" id="KW-1133">Transmembrane helix</keyword>
<keyword evidence="1" id="KW-0812">Transmembrane</keyword>
<gene>
    <name evidence="2" type="ORF">MNOR_LOCUS6798</name>
</gene>